<name>A0ABW5IT92_9FLAO</name>
<reference evidence="2" key="1">
    <citation type="journal article" date="2019" name="Int. J. Syst. Evol. Microbiol.">
        <title>The Global Catalogue of Microorganisms (GCM) 10K type strain sequencing project: providing services to taxonomists for standard genome sequencing and annotation.</title>
        <authorList>
            <consortium name="The Broad Institute Genomics Platform"/>
            <consortium name="The Broad Institute Genome Sequencing Center for Infectious Disease"/>
            <person name="Wu L."/>
            <person name="Ma J."/>
        </authorList>
    </citation>
    <scope>NUCLEOTIDE SEQUENCE [LARGE SCALE GENOMIC DNA]</scope>
    <source>
        <strain evidence="2">KCTC 42585</strain>
    </source>
</reference>
<organism evidence="1 2">
    <name type="scientific">Salinimicrobium flavum</name>
    <dbReference type="NCBI Taxonomy" id="1737065"/>
    <lineage>
        <taxon>Bacteria</taxon>
        <taxon>Pseudomonadati</taxon>
        <taxon>Bacteroidota</taxon>
        <taxon>Flavobacteriia</taxon>
        <taxon>Flavobacteriales</taxon>
        <taxon>Flavobacteriaceae</taxon>
        <taxon>Salinimicrobium</taxon>
    </lineage>
</organism>
<keyword evidence="2" id="KW-1185">Reference proteome</keyword>
<protein>
    <submittedName>
        <fullName evidence="1">TlpA family protein disulfide reductase</fullName>
    </submittedName>
</protein>
<dbReference type="Gene3D" id="3.40.30.10">
    <property type="entry name" value="Glutaredoxin"/>
    <property type="match status" value="1"/>
</dbReference>
<dbReference type="EMBL" id="JBHULT010000003">
    <property type="protein sequence ID" value="MFD2516302.1"/>
    <property type="molecule type" value="Genomic_DNA"/>
</dbReference>
<dbReference type="Proteomes" id="UP001597468">
    <property type="component" value="Unassembled WGS sequence"/>
</dbReference>
<sequence>MKKNRLNTLPPALPLSFLLAFFLVFTSCNDLDRSDVNYAYLGGEIINPTSEYLVIKKNGKVLDTAYLDDRNRFSLKIDSVGSGLYVIEHRPEFQNVYLEAGDSLLLRANTLAFDESLHFSGTGDTRNNFMAEMFLLDENNSDLLVSYYKTDPARFIEKTDSIRAERLSSLERIHEKHKFSESFLDLARKTIDYESYDLKERYTYLVNKYYDEYAAQISSNFHDYRKDVRFNEKTLQCSPAYKRFIGNYLINRSFLWCEKQNMVEEDCFDLSNQENIKARIKMAGNLLNVPSLREHFLTKLGSLGIILAESREDILDIIALLEKKGLSENAIQDMKKLGTIQLAFLPGTILSDVPMITLTGDQKPIGKIISRPAIIFLWSIYSHDHQEEHKMMEELREKYPEIDFIGINLDVGETSNWRMAVQKYGYDRNNEFQLASSSVENRFLQFYLNKLLFLDSSGEVVIGDTFQNSPEFESRILEFLNR</sequence>
<evidence type="ECO:0000313" key="2">
    <source>
        <dbReference type="Proteomes" id="UP001597468"/>
    </source>
</evidence>
<dbReference type="PROSITE" id="PS51257">
    <property type="entry name" value="PROKAR_LIPOPROTEIN"/>
    <property type="match status" value="1"/>
</dbReference>
<accession>A0ABW5IT92</accession>
<evidence type="ECO:0000313" key="1">
    <source>
        <dbReference type="EMBL" id="MFD2516302.1"/>
    </source>
</evidence>
<dbReference type="RefSeq" id="WP_380747276.1">
    <property type="nucleotide sequence ID" value="NZ_JBHULT010000003.1"/>
</dbReference>
<gene>
    <name evidence="1" type="ORF">ACFSTG_00175</name>
</gene>
<proteinExistence type="predicted"/>
<comment type="caution">
    <text evidence="1">The sequence shown here is derived from an EMBL/GenBank/DDBJ whole genome shotgun (WGS) entry which is preliminary data.</text>
</comment>